<dbReference type="GO" id="GO:0015232">
    <property type="term" value="F:heme transmembrane transporter activity"/>
    <property type="evidence" value="ECO:0007669"/>
    <property type="project" value="InterPro"/>
</dbReference>
<sequence precursor="true">MSSMKSNIQRILLPLILLSMISLIAMIFYYSPTMYDDTGQLLDKSFNIFFIHLPIAIISYISFLVVFISSILYLSTSCKKWDHLAVSAAEVGVLFAFLVLVTGSIWARAAWGWYWVWEPRLTTSLVLFLVYVAYLTVRQSIDESAKSARLSAIFGIVGFISVPLSFLSIRLWRSVHPVMFGDTFYGTSGGGLEGTSIIITLLISFAAFLLLFAGILLYRYEIEKIKDEIYDLKYDLKMA</sequence>
<evidence type="ECO:0000313" key="10">
    <source>
        <dbReference type="Proteomes" id="UP000006622"/>
    </source>
</evidence>
<name>F7XQ30_METZD</name>
<comment type="subcellular location">
    <subcellularLocation>
        <location evidence="1">Membrane</location>
        <topology evidence="1">Multi-pass membrane protein</topology>
    </subcellularLocation>
</comment>
<dbReference type="AlphaFoldDB" id="F7XQ30"/>
<feature type="transmembrane region" description="Helical" evidence="7">
    <location>
        <begin position="86"/>
        <end position="107"/>
    </location>
</feature>
<evidence type="ECO:0000259" key="8">
    <source>
        <dbReference type="Pfam" id="PF01578"/>
    </source>
</evidence>
<evidence type="ECO:0000256" key="3">
    <source>
        <dbReference type="ARBA" id="ARBA00022692"/>
    </source>
</evidence>
<dbReference type="HOGENOM" id="CLU_066538_1_0_2"/>
<dbReference type="InterPro" id="IPR045062">
    <property type="entry name" value="Cyt_c_biogenesis_CcsA/CcmC"/>
</dbReference>
<keyword evidence="10" id="KW-1185">Reference proteome</keyword>
<proteinExistence type="inferred from homology"/>
<feature type="transmembrane region" description="Helical" evidence="7">
    <location>
        <begin position="149"/>
        <end position="172"/>
    </location>
</feature>
<evidence type="ECO:0000256" key="5">
    <source>
        <dbReference type="ARBA" id="ARBA00022989"/>
    </source>
</evidence>
<dbReference type="STRING" id="679901.Mzhil_0521"/>
<feature type="domain" description="Cytochrome c assembly protein" evidence="8">
    <location>
        <begin position="10"/>
        <end position="175"/>
    </location>
</feature>
<dbReference type="RefSeq" id="WP_013897830.1">
    <property type="nucleotide sequence ID" value="NC_015676.1"/>
</dbReference>
<evidence type="ECO:0000256" key="2">
    <source>
        <dbReference type="ARBA" id="ARBA00005840"/>
    </source>
</evidence>
<keyword evidence="5 7" id="KW-1133">Transmembrane helix</keyword>
<dbReference type="InterPro" id="IPR002541">
    <property type="entry name" value="Cyt_c_assembly"/>
</dbReference>
<dbReference type="PANTHER" id="PTHR30071">
    <property type="entry name" value="HEME EXPORTER PROTEIN C"/>
    <property type="match status" value="1"/>
</dbReference>
<keyword evidence="3 7" id="KW-0812">Transmembrane</keyword>
<dbReference type="OrthoDB" id="148358at2157"/>
<evidence type="ECO:0000256" key="4">
    <source>
        <dbReference type="ARBA" id="ARBA00022748"/>
    </source>
</evidence>
<gene>
    <name evidence="9" type="ordered locus">Mzhil_0521</name>
</gene>
<evidence type="ECO:0000256" key="6">
    <source>
        <dbReference type="ARBA" id="ARBA00023136"/>
    </source>
</evidence>
<dbReference type="EMBL" id="CP002101">
    <property type="protein sequence ID" value="AEH60391.1"/>
    <property type="molecule type" value="Genomic_DNA"/>
</dbReference>
<organism evidence="9 10">
    <name type="scientific">Methanosalsum zhilinae (strain DSM 4017 / NBRC 107636 / OCM 62 / WeN5)</name>
    <name type="common">Methanohalophilus zhilinae</name>
    <dbReference type="NCBI Taxonomy" id="679901"/>
    <lineage>
        <taxon>Archaea</taxon>
        <taxon>Methanobacteriati</taxon>
        <taxon>Methanobacteriota</taxon>
        <taxon>Stenosarchaea group</taxon>
        <taxon>Methanomicrobia</taxon>
        <taxon>Methanosarcinales</taxon>
        <taxon>Methanosarcinaceae</taxon>
        <taxon>Methanosalsum</taxon>
    </lineage>
</organism>
<dbReference type="PRINTS" id="PR01386">
    <property type="entry name" value="CCMCBIOGNSIS"/>
</dbReference>
<protein>
    <submittedName>
        <fullName evidence="9">Cytochrome c assembly protein</fullName>
    </submittedName>
</protein>
<keyword evidence="6 7" id="KW-0472">Membrane</keyword>
<dbReference type="GO" id="GO:0020037">
    <property type="term" value="F:heme binding"/>
    <property type="evidence" value="ECO:0007669"/>
    <property type="project" value="InterPro"/>
</dbReference>
<evidence type="ECO:0000256" key="7">
    <source>
        <dbReference type="SAM" id="Phobius"/>
    </source>
</evidence>
<dbReference type="KEGG" id="mzh:Mzhil_0521"/>
<comment type="similarity">
    <text evidence="2">Belongs to the CcmC/CycZ/HelC family.</text>
</comment>
<feature type="transmembrane region" description="Helical" evidence="7">
    <location>
        <begin position="197"/>
        <end position="218"/>
    </location>
</feature>
<reference evidence="9" key="1">
    <citation type="submission" date="2010-07" db="EMBL/GenBank/DDBJ databases">
        <title>The complete genome of Methanosalsum zhilinae DSM 4017.</title>
        <authorList>
            <consortium name="US DOE Joint Genome Institute (JGI-PGF)"/>
            <person name="Lucas S."/>
            <person name="Copeland A."/>
            <person name="Lapidus A."/>
            <person name="Glavina del Rio T."/>
            <person name="Dalin E."/>
            <person name="Tice H."/>
            <person name="Bruce D."/>
            <person name="Goodwin L."/>
            <person name="Pitluck S."/>
            <person name="Kyrpides N."/>
            <person name="Mavromatis K."/>
            <person name="Ovchinnikova G."/>
            <person name="Daligault H."/>
            <person name="Detter J.C."/>
            <person name="Han C."/>
            <person name="Tapia R."/>
            <person name="Larimer F."/>
            <person name="Land M."/>
            <person name="Hauser L."/>
            <person name="Markowitz V."/>
            <person name="Cheng J.-F."/>
            <person name="Hugenholtz P."/>
            <person name="Woyke T."/>
            <person name="Wu D."/>
            <person name="Spring S."/>
            <person name="Schueler E."/>
            <person name="Brambilla E."/>
            <person name="Klenk H.-P."/>
            <person name="Eisen J.A."/>
        </authorList>
    </citation>
    <scope>NUCLEOTIDE SEQUENCE</scope>
    <source>
        <strain evidence="9">DSM 4017</strain>
    </source>
</reference>
<evidence type="ECO:0000313" key="9">
    <source>
        <dbReference type="EMBL" id="AEH60391.1"/>
    </source>
</evidence>
<dbReference type="GO" id="GO:0017004">
    <property type="term" value="P:cytochrome complex assembly"/>
    <property type="evidence" value="ECO:0007669"/>
    <property type="project" value="UniProtKB-KW"/>
</dbReference>
<dbReference type="PANTHER" id="PTHR30071:SF1">
    <property type="entry name" value="CYTOCHROME B_B6 PROTEIN-RELATED"/>
    <property type="match status" value="1"/>
</dbReference>
<dbReference type="Pfam" id="PF01578">
    <property type="entry name" value="Cytochrom_C_asm"/>
    <property type="match status" value="1"/>
</dbReference>
<feature type="transmembrane region" description="Helical" evidence="7">
    <location>
        <begin position="50"/>
        <end position="74"/>
    </location>
</feature>
<dbReference type="Proteomes" id="UP000006622">
    <property type="component" value="Chromosome"/>
</dbReference>
<dbReference type="GO" id="GO:0005886">
    <property type="term" value="C:plasma membrane"/>
    <property type="evidence" value="ECO:0007669"/>
    <property type="project" value="TreeGrafter"/>
</dbReference>
<dbReference type="GeneID" id="10822130"/>
<dbReference type="InterPro" id="IPR003557">
    <property type="entry name" value="Cyt_c_biogenesis_CcmC"/>
</dbReference>
<evidence type="ECO:0000256" key="1">
    <source>
        <dbReference type="ARBA" id="ARBA00004141"/>
    </source>
</evidence>
<feature type="transmembrane region" description="Helical" evidence="7">
    <location>
        <begin position="12"/>
        <end position="30"/>
    </location>
</feature>
<feature type="transmembrane region" description="Helical" evidence="7">
    <location>
        <begin position="119"/>
        <end position="137"/>
    </location>
</feature>
<accession>F7XQ30</accession>
<keyword evidence="4" id="KW-0201">Cytochrome c-type biogenesis</keyword>